<dbReference type="InterPro" id="IPR032675">
    <property type="entry name" value="LRR_dom_sf"/>
</dbReference>
<comment type="caution">
    <text evidence="2">The sequence shown here is derived from an EMBL/GenBank/DDBJ whole genome shotgun (WGS) entry which is preliminary data.</text>
</comment>
<protein>
    <submittedName>
        <fullName evidence="2">Uncharacterized protein</fullName>
    </submittedName>
</protein>
<dbReference type="EMBL" id="VDLU01000002">
    <property type="protein sequence ID" value="TNJ28596.1"/>
    <property type="molecule type" value="Genomic_DNA"/>
</dbReference>
<evidence type="ECO:0000313" key="3">
    <source>
        <dbReference type="Proteomes" id="UP000315496"/>
    </source>
</evidence>
<evidence type="ECO:0000256" key="1">
    <source>
        <dbReference type="SAM" id="MobiDB-lite"/>
    </source>
</evidence>
<dbReference type="OrthoDB" id="10251250at2759"/>
<feature type="region of interest" description="Disordered" evidence="1">
    <location>
        <begin position="925"/>
        <end position="947"/>
    </location>
</feature>
<dbReference type="VEuPathDB" id="GiardiaDB:GMRT_12760"/>
<feature type="region of interest" description="Disordered" evidence="1">
    <location>
        <begin position="1034"/>
        <end position="1060"/>
    </location>
</feature>
<name>A0A4Z1SRT5_GIAMU</name>
<dbReference type="Gene3D" id="3.80.10.10">
    <property type="entry name" value="Ribonuclease Inhibitor"/>
    <property type="match status" value="1"/>
</dbReference>
<gene>
    <name evidence="2" type="ORF">GMRT_12760</name>
</gene>
<dbReference type="Proteomes" id="UP000315496">
    <property type="component" value="Chromosome 2"/>
</dbReference>
<dbReference type="SUPFAM" id="SSF52075">
    <property type="entry name" value="Outer arm dynein light chain 1"/>
    <property type="match status" value="1"/>
</dbReference>
<organism evidence="2 3">
    <name type="scientific">Giardia muris</name>
    <dbReference type="NCBI Taxonomy" id="5742"/>
    <lineage>
        <taxon>Eukaryota</taxon>
        <taxon>Metamonada</taxon>
        <taxon>Diplomonadida</taxon>
        <taxon>Hexamitidae</taxon>
        <taxon>Giardiinae</taxon>
        <taxon>Giardia</taxon>
    </lineage>
</organism>
<proteinExistence type="predicted"/>
<reference evidence="2 3" key="1">
    <citation type="submission" date="2019-05" db="EMBL/GenBank/DDBJ databases">
        <title>The compact genome of Giardia muris reveals important steps in the evolution of intestinal protozoan parasites.</title>
        <authorList>
            <person name="Xu F."/>
            <person name="Jimenez-Gonzalez A."/>
            <person name="Einarsson E."/>
            <person name="Astvaldsson A."/>
            <person name="Peirasmaki D."/>
            <person name="Eckmann L."/>
            <person name="Andersson J.O."/>
            <person name="Svard S.G."/>
            <person name="Jerlstrom-Hultqvist J."/>
        </authorList>
    </citation>
    <scope>NUCLEOTIDE SEQUENCE [LARGE SCALE GENOMIC DNA]</scope>
    <source>
        <strain evidence="2 3">Roberts-Thomson</strain>
    </source>
</reference>
<evidence type="ECO:0000313" key="2">
    <source>
        <dbReference type="EMBL" id="TNJ28596.1"/>
    </source>
</evidence>
<accession>A0A4Z1SRT5</accession>
<sequence length="1369" mass="149656">MLAGHRPRVPLYDLQSFTETAEHLDALSATQKLYKVDRDPVALMHIPSTAVTLFIKDIEFTDSLTRSFVQYALRSGAHERVRSLYLLECGFTSLVTFLKPFSRVQNLSITACNVRSFVEFPVLPSVISLHLDGNKLCSWAHFPEAPRLSFLSLNNNQFESFAHFPVARLCGLEILSVCGNPLGLILPMRGQDIPTTPETEEMCLALGVLSLFASHARIHTINGVTIPALAEYFVATYGAFPAGGGNESLFLRALDTLLASSDHTLPYRLLNNLNWETEENRSYFLRPGSGLNSYQFRTYLTQYLYSPSLNSALLKAGFQEDELDEAGVTTFTVEAEQSLMVVEVLFFHSTFGAAPQALHDVSRQLRKGGTAVRYSYEIIIPPTRVEGTRIIATVYLEEARRPSVGREGRPSRGSMGLTNLLQASLAATGSTTTQGYVQVHIASPPIRCGAPTVLSANLLMEKAELFVGQQASLKYSYSGGAEGATTIMWSRCLEVCPVCQRTYAIDRSGCSIDCSAINDYRVSMERPGIMGDTCTCVCRYIKSGLAREPGNCEYIPALADANTCLKVQLVPVNANGIDGDTYTVFSSVVKVDEAYVLKNIGLEKVGCAKAVLRVSTAIPVDVEIEWSRRIDLSRETAALGPTIAEYTNERTFELTSNIIEQYQLYGSVEVVCRVAFFDVGEPDVDDPDFHESPPILIKELAVEFFINHAKHTPALRTPRTRSLSNRAITPLHRSDASTTAGQCTRKRDSLPEYAQTSEFIEKPNPRVETTASQPNLNLLASNDAIVRSTRTQSAQKVTRFSDEDGLKLETCHNTPPRPTLSTHDIRLSAVNVSTGQGQGQPASALNILRSCSSSQRPALVNAYCDSVEATYTLSGSDDVDVYKNVERSRQRLSRVDQSKASEMPKSLVLQTSACYNSFSMFADSLPPPREGGSDLPENTNTESLSLSSGGASLANVQFEFSAPSGDSLSTHATGGMSGTTRHVASSTINVQISGANHADLSNINVNGEVQANNTGCKPLQGKEGGETEITITMDDSTDSKPSACTEHETSTTIPSLGISPQPLDIPLRVGQPPGDQDPAALYSDLVPSPNTGVTPTTPDEANLDIEPSIVPTSRYEPQELADSLAAVEEPTIQVKDARVLENEIAFRNGQVLLRIGTVSAMVGASITFDLYGQVDDGTIVYVTRAYREGIFFETGLQQLSPSATTNYCRTYVYRVTPFDFGASVRVIVRVAGAFGGTPLLDQLITPVPVNAQENDISVFMWRRVCADRVYKTDCNAIDRATGKTTPVSISYNGKQFTIKLNKRVVYTSKDARRLDSELEFVPCPETKTMDVLIKILRPCSLSLTFGRIEDLGFLYYRLLHTANLSLLFF</sequence>
<keyword evidence="3" id="KW-1185">Reference proteome</keyword>